<dbReference type="InterPro" id="IPR036661">
    <property type="entry name" value="Luciferase-like_sf"/>
</dbReference>
<accession>A0AA35SC05</accession>
<dbReference type="GO" id="GO:0016705">
    <property type="term" value="F:oxidoreductase activity, acting on paired donors, with incorporation or reduction of molecular oxygen"/>
    <property type="evidence" value="ECO:0007669"/>
    <property type="project" value="InterPro"/>
</dbReference>
<dbReference type="Gene3D" id="3.20.20.30">
    <property type="entry name" value="Luciferase-like domain"/>
    <property type="match status" value="1"/>
</dbReference>
<evidence type="ECO:0000313" key="3">
    <source>
        <dbReference type="Proteomes" id="UP001174909"/>
    </source>
</evidence>
<sequence>MPIYVSESMEQARADTEESTMRAFRRTADTYIKTVEAEGASASAERLQRAEQLLNTTYDDLLVDRVAYGSPQMVADRLIEIRDELGLTGFIMEPNLGGNVPAERVQNSIRLYAEEVAPALRG</sequence>
<proteinExistence type="predicted"/>
<gene>
    <name evidence="2" type="ORF">GBAR_LOCUS15146</name>
</gene>
<dbReference type="SUPFAM" id="SSF51679">
    <property type="entry name" value="Bacterial luciferase-like"/>
    <property type="match status" value="1"/>
</dbReference>
<dbReference type="Proteomes" id="UP001174909">
    <property type="component" value="Unassembled WGS sequence"/>
</dbReference>
<organism evidence="2 3">
    <name type="scientific">Geodia barretti</name>
    <name type="common">Barrett's horny sponge</name>
    <dbReference type="NCBI Taxonomy" id="519541"/>
    <lineage>
        <taxon>Eukaryota</taxon>
        <taxon>Metazoa</taxon>
        <taxon>Porifera</taxon>
        <taxon>Demospongiae</taxon>
        <taxon>Heteroscleromorpha</taxon>
        <taxon>Tetractinellida</taxon>
        <taxon>Astrophorina</taxon>
        <taxon>Geodiidae</taxon>
        <taxon>Geodia</taxon>
    </lineage>
</organism>
<reference evidence="2" key="1">
    <citation type="submission" date="2023-03" db="EMBL/GenBank/DDBJ databases">
        <authorList>
            <person name="Steffen K."/>
            <person name="Cardenas P."/>
        </authorList>
    </citation>
    <scope>NUCLEOTIDE SEQUENCE</scope>
</reference>
<evidence type="ECO:0000256" key="1">
    <source>
        <dbReference type="SAM" id="MobiDB-lite"/>
    </source>
</evidence>
<keyword evidence="3" id="KW-1185">Reference proteome</keyword>
<dbReference type="EMBL" id="CASHTH010002210">
    <property type="protein sequence ID" value="CAI8026373.1"/>
    <property type="molecule type" value="Genomic_DNA"/>
</dbReference>
<protein>
    <submittedName>
        <fullName evidence="2">Uncharacterized protein</fullName>
    </submittedName>
</protein>
<evidence type="ECO:0000313" key="2">
    <source>
        <dbReference type="EMBL" id="CAI8026373.1"/>
    </source>
</evidence>
<feature type="region of interest" description="Disordered" evidence="1">
    <location>
        <begin position="1"/>
        <end position="20"/>
    </location>
</feature>
<comment type="caution">
    <text evidence="2">The sequence shown here is derived from an EMBL/GenBank/DDBJ whole genome shotgun (WGS) entry which is preliminary data.</text>
</comment>
<dbReference type="AlphaFoldDB" id="A0AA35SC05"/>
<name>A0AA35SC05_GEOBA</name>
<feature type="compositionally biased region" description="Basic and acidic residues" evidence="1">
    <location>
        <begin position="10"/>
        <end position="20"/>
    </location>
</feature>